<dbReference type="InterPro" id="IPR021255">
    <property type="entry name" value="DUF2807"/>
</dbReference>
<proteinExistence type="predicted"/>
<evidence type="ECO:0000259" key="1">
    <source>
        <dbReference type="Pfam" id="PF10988"/>
    </source>
</evidence>
<name>A0AA88FQ55_9BACT</name>
<dbReference type="Pfam" id="PF10988">
    <property type="entry name" value="DUF2807"/>
    <property type="match status" value="1"/>
</dbReference>
<evidence type="ECO:0000313" key="2">
    <source>
        <dbReference type="EMBL" id="KAA9339417.1"/>
    </source>
</evidence>
<keyword evidence="3" id="KW-1185">Reference proteome</keyword>
<protein>
    <submittedName>
        <fullName evidence="2">DUF2807 domain-containing protein</fullName>
    </submittedName>
</protein>
<reference evidence="2 3" key="1">
    <citation type="submission" date="2019-09" db="EMBL/GenBank/DDBJ databases">
        <title>Genome sequence of Hymenobacter sp. M3.</title>
        <authorList>
            <person name="Srinivasan S."/>
        </authorList>
    </citation>
    <scope>NUCLEOTIDE SEQUENCE [LARGE SCALE GENOMIC DNA]</scope>
    <source>
        <strain evidence="2 3">M3</strain>
    </source>
</reference>
<dbReference type="EMBL" id="VTWU01000001">
    <property type="protein sequence ID" value="KAA9339417.1"/>
    <property type="molecule type" value="Genomic_DNA"/>
</dbReference>
<dbReference type="AlphaFoldDB" id="A0AA88FQ55"/>
<comment type="caution">
    <text evidence="2">The sequence shown here is derived from an EMBL/GenBank/DDBJ whole genome shotgun (WGS) entry which is preliminary data.</text>
</comment>
<feature type="domain" description="Putative auto-transporter adhesin head GIN" evidence="1">
    <location>
        <begin position="57"/>
        <end position="243"/>
    </location>
</feature>
<sequence>MLQTSNAAQDSRRHLRAYARLALLAAPLLLGACRKDHELDCFKSNGKVTTQTRELADFTTLRVFDNIEVTVVQDARTYAEVRTGENIQEDLMLDVRDDALRVYNTSRCNWVRRYDVPRQVTLHVPHLKNVFNVGEKTIRTAGTFQQDTLFLHLSRAGDIEFAVDSKYLWVDLYELGDMRLSGRTDAFVATVGDLGSLYAKPLTARRTNVTLNYNGDGNAHVTTTDYLSADIAGPGTVFYAGSPRQKDINVSGSGRAVAE</sequence>
<dbReference type="Gene3D" id="2.160.20.120">
    <property type="match status" value="1"/>
</dbReference>
<accession>A0AA88FQ55</accession>
<organism evidence="2 3">
    <name type="scientific">Hymenobacter busanensis</name>
    <dbReference type="NCBI Taxonomy" id="2607656"/>
    <lineage>
        <taxon>Bacteria</taxon>
        <taxon>Pseudomonadati</taxon>
        <taxon>Bacteroidota</taxon>
        <taxon>Cytophagia</taxon>
        <taxon>Cytophagales</taxon>
        <taxon>Hymenobacteraceae</taxon>
        <taxon>Hymenobacter</taxon>
    </lineage>
</organism>
<dbReference type="Proteomes" id="UP000326380">
    <property type="component" value="Unassembled WGS sequence"/>
</dbReference>
<evidence type="ECO:0000313" key="3">
    <source>
        <dbReference type="Proteomes" id="UP000326380"/>
    </source>
</evidence>
<gene>
    <name evidence="2" type="ORF">F0P96_02010</name>
</gene>